<keyword evidence="1" id="KW-0812">Transmembrane</keyword>
<dbReference type="EMBL" id="CAEY01000040">
    <property type="status" value="NOT_ANNOTATED_CDS"/>
    <property type="molecule type" value="Genomic_DNA"/>
</dbReference>
<feature type="transmembrane region" description="Helical" evidence="1">
    <location>
        <begin position="325"/>
        <end position="347"/>
    </location>
</feature>
<keyword evidence="3" id="KW-1185">Reference proteome</keyword>
<gene>
    <name evidence="2" type="primary">107363615</name>
</gene>
<accession>T1KG20</accession>
<keyword evidence="1" id="KW-1133">Transmembrane helix</keyword>
<sequence length="456" mass="52357">MVKQIRYKQSTVSPTNLDESVQDSTVKSPYVYTQFWLKLSGVLPLKSVQDGQKGIKIMSTIYSLYCRLISSMLWILSIRAFILMFIDDPKLAFKLGDLTVLFTDNRYIYYRMVYFCWSASATLIATSYALDETQSCLVPFNTFNSSRLNHYYNTTTYRKLKYLLTICFCWVIIVTITGVLSHLHYQSMIIYNLLSSPSWNPIDLANLNVNPSFWLILHAIWYFYITSIVVFTAFHFSLICSVLEQQFDLVTSKTELILYSDNIKLDLKDSSLLSQYVEHNYLCETLIKSNSFWKSVISTISGFYIVNLCYIFYTLSYGQVNLNLFTFYCLIAGFNFLILYLIFFPAAAVAKKAFAVNTALYLSGSEFLPSFIYVESFILRLKCTIGYSAYRFFVIKYTTIGAVISATITYFLIVADFSRSTGSSTPTNDTDIDVSLSYNRTLFTNPFFINISSESG</sequence>
<protein>
    <recommendedName>
        <fullName evidence="4">Gustatory receptor</fullName>
    </recommendedName>
</protein>
<feature type="transmembrane region" description="Helical" evidence="1">
    <location>
        <begin position="162"/>
        <end position="185"/>
    </location>
</feature>
<feature type="transmembrane region" description="Helical" evidence="1">
    <location>
        <begin position="64"/>
        <end position="86"/>
    </location>
</feature>
<dbReference type="HOGENOM" id="CLU_604591_0_0_1"/>
<name>T1KG20_TETUR</name>
<organism evidence="2 3">
    <name type="scientific">Tetranychus urticae</name>
    <name type="common">Two-spotted spider mite</name>
    <dbReference type="NCBI Taxonomy" id="32264"/>
    <lineage>
        <taxon>Eukaryota</taxon>
        <taxon>Metazoa</taxon>
        <taxon>Ecdysozoa</taxon>
        <taxon>Arthropoda</taxon>
        <taxon>Chelicerata</taxon>
        <taxon>Arachnida</taxon>
        <taxon>Acari</taxon>
        <taxon>Acariformes</taxon>
        <taxon>Trombidiformes</taxon>
        <taxon>Prostigmata</taxon>
        <taxon>Eleutherengona</taxon>
        <taxon>Raphignathae</taxon>
        <taxon>Tetranychoidea</taxon>
        <taxon>Tetranychidae</taxon>
        <taxon>Tetranychus</taxon>
    </lineage>
</organism>
<feature type="transmembrane region" description="Helical" evidence="1">
    <location>
        <begin position="108"/>
        <end position="130"/>
    </location>
</feature>
<proteinExistence type="predicted"/>
<evidence type="ECO:0000313" key="2">
    <source>
        <dbReference type="EnsemblMetazoa" id="tetur10g05170.1"/>
    </source>
</evidence>
<feature type="transmembrane region" description="Helical" evidence="1">
    <location>
        <begin position="394"/>
        <end position="415"/>
    </location>
</feature>
<dbReference type="Proteomes" id="UP000015104">
    <property type="component" value="Unassembled WGS sequence"/>
</dbReference>
<dbReference type="AlphaFoldDB" id="T1KG20"/>
<feature type="transmembrane region" description="Helical" evidence="1">
    <location>
        <begin position="221"/>
        <end position="243"/>
    </location>
</feature>
<evidence type="ECO:0008006" key="4">
    <source>
        <dbReference type="Google" id="ProtNLM"/>
    </source>
</evidence>
<reference evidence="2" key="2">
    <citation type="submission" date="2015-06" db="UniProtKB">
        <authorList>
            <consortium name="EnsemblMetazoa"/>
        </authorList>
    </citation>
    <scope>IDENTIFICATION</scope>
</reference>
<evidence type="ECO:0000313" key="3">
    <source>
        <dbReference type="Proteomes" id="UP000015104"/>
    </source>
</evidence>
<keyword evidence="1" id="KW-0472">Membrane</keyword>
<dbReference type="EnsemblMetazoa" id="tetur10g05170.1">
    <property type="protein sequence ID" value="tetur10g05170.1"/>
    <property type="gene ID" value="tetur10g05170"/>
</dbReference>
<feature type="transmembrane region" description="Helical" evidence="1">
    <location>
        <begin position="292"/>
        <end position="313"/>
    </location>
</feature>
<reference evidence="3" key="1">
    <citation type="submission" date="2011-08" db="EMBL/GenBank/DDBJ databases">
        <authorList>
            <person name="Rombauts S."/>
        </authorList>
    </citation>
    <scope>NUCLEOTIDE SEQUENCE</scope>
    <source>
        <strain evidence="3">London</strain>
    </source>
</reference>
<evidence type="ECO:0000256" key="1">
    <source>
        <dbReference type="SAM" id="Phobius"/>
    </source>
</evidence>